<dbReference type="InterPro" id="IPR017970">
    <property type="entry name" value="Homeobox_CS"/>
</dbReference>
<evidence type="ECO:0000256" key="1">
    <source>
        <dbReference type="ARBA" id="ARBA00004123"/>
    </source>
</evidence>
<dbReference type="Gene3D" id="1.10.10.60">
    <property type="entry name" value="Homeodomain-like"/>
    <property type="match status" value="1"/>
</dbReference>
<dbReference type="GO" id="GO:0005634">
    <property type="term" value="C:nucleus"/>
    <property type="evidence" value="ECO:0007669"/>
    <property type="project" value="UniProtKB-SubCell"/>
</dbReference>
<evidence type="ECO:0000256" key="5">
    <source>
        <dbReference type="ARBA" id="ARBA00023242"/>
    </source>
</evidence>
<evidence type="ECO:0000313" key="9">
    <source>
        <dbReference type="Proteomes" id="UP000277204"/>
    </source>
</evidence>
<evidence type="ECO:0000256" key="2">
    <source>
        <dbReference type="ARBA" id="ARBA00006317"/>
    </source>
</evidence>
<dbReference type="PANTHER" id="PTHR45874">
    <property type="entry name" value="HOMEOBOX PROTEIN ABDOMINAL-B"/>
    <property type="match status" value="1"/>
</dbReference>
<dbReference type="AlphaFoldDB" id="A0A183LFB3"/>
<accession>A0A183LFB3</accession>
<dbReference type="SUPFAM" id="SSF46689">
    <property type="entry name" value="Homeodomain-like"/>
    <property type="match status" value="1"/>
</dbReference>
<keyword evidence="5 6" id="KW-0539">Nucleus</keyword>
<dbReference type="SMART" id="SM00389">
    <property type="entry name" value="HOX"/>
    <property type="match status" value="1"/>
</dbReference>
<reference evidence="8 9" key="1">
    <citation type="submission" date="2018-11" db="EMBL/GenBank/DDBJ databases">
        <authorList>
            <consortium name="Pathogen Informatics"/>
        </authorList>
    </citation>
    <scope>NUCLEOTIDE SEQUENCE [LARGE SCALE GENOMIC DNA]</scope>
    <source>
        <strain evidence="8 9">Zambia</strain>
    </source>
</reference>
<proteinExistence type="inferred from homology"/>
<dbReference type="PROSITE" id="PS50071">
    <property type="entry name" value="HOMEOBOX_2"/>
    <property type="match status" value="1"/>
</dbReference>
<dbReference type="PROSITE" id="PS00027">
    <property type="entry name" value="HOMEOBOX_1"/>
    <property type="match status" value="1"/>
</dbReference>
<dbReference type="CDD" id="cd00086">
    <property type="entry name" value="homeodomain"/>
    <property type="match status" value="1"/>
</dbReference>
<evidence type="ECO:0000256" key="7">
    <source>
        <dbReference type="RuleBase" id="RU000682"/>
    </source>
</evidence>
<keyword evidence="3 6" id="KW-0238">DNA-binding</keyword>
<dbReference type="InterPro" id="IPR020479">
    <property type="entry name" value="HD_metazoa"/>
</dbReference>
<dbReference type="GO" id="GO:0003677">
    <property type="term" value="F:DNA binding"/>
    <property type="evidence" value="ECO:0007669"/>
    <property type="project" value="UniProtKB-UniRule"/>
</dbReference>
<evidence type="ECO:0000313" key="8">
    <source>
        <dbReference type="EMBL" id="VDO55095.1"/>
    </source>
</evidence>
<evidence type="ECO:0000256" key="4">
    <source>
        <dbReference type="ARBA" id="ARBA00023155"/>
    </source>
</evidence>
<evidence type="ECO:0000256" key="6">
    <source>
        <dbReference type="PROSITE-ProRule" id="PRU00108"/>
    </source>
</evidence>
<dbReference type="InterPro" id="IPR009057">
    <property type="entry name" value="Homeodomain-like_sf"/>
</dbReference>
<sequence length="287" mass="34337">MNTSSGIHYLKNGNNFLNSIYDSTNNSFIHSDQTIINSYMKSNRPSKSLHHFYDFHEFNKPKEYFNVSNNYLLYNTNTNNNNHSIEHRNSLTSMVKNVIMNIPNDNLCILTNNHDNQLKNNINKWEMDYYYNLKDHQNKTNSIYNYKTTTTTITNDHIGQSRRKSRKPYSRNQIMILEKEYALMPYVTRQRRWEISNKLQLSERQVKVWFQNRRMKTKKSKTLSYSNNERILQQNDDNSKINFNELQYSTLFDTQKFIKTTNQWNDNISTNSVTSCILDYDSFVNIN</sequence>
<dbReference type="Pfam" id="PF00046">
    <property type="entry name" value="Homeodomain"/>
    <property type="match status" value="1"/>
</dbReference>
<keyword evidence="4 6" id="KW-0371">Homeobox</keyword>
<dbReference type="EMBL" id="UZAI01000633">
    <property type="protein sequence ID" value="VDO55095.1"/>
    <property type="molecule type" value="Genomic_DNA"/>
</dbReference>
<comment type="similarity">
    <text evidence="2">Belongs to the Abd-B homeobox family.</text>
</comment>
<protein>
    <submittedName>
        <fullName evidence="8">Uncharacterized protein</fullName>
    </submittedName>
</protein>
<dbReference type="PRINTS" id="PR00024">
    <property type="entry name" value="HOMEOBOX"/>
</dbReference>
<dbReference type="InterPro" id="IPR001356">
    <property type="entry name" value="HD"/>
</dbReference>
<evidence type="ECO:0000256" key="3">
    <source>
        <dbReference type="ARBA" id="ARBA00023125"/>
    </source>
</evidence>
<feature type="DNA-binding region" description="Homeobox" evidence="6">
    <location>
        <begin position="162"/>
        <end position="221"/>
    </location>
</feature>
<dbReference type="STRING" id="48269.A0A183LFB3"/>
<dbReference type="GO" id="GO:0000981">
    <property type="term" value="F:DNA-binding transcription factor activity, RNA polymerase II-specific"/>
    <property type="evidence" value="ECO:0007669"/>
    <property type="project" value="InterPro"/>
</dbReference>
<keyword evidence="9" id="KW-1185">Reference proteome</keyword>
<dbReference type="InterPro" id="IPR046333">
    <property type="entry name" value="HXA10/ABDB-like"/>
</dbReference>
<name>A0A183LFB3_9TREM</name>
<comment type="subcellular location">
    <subcellularLocation>
        <location evidence="1 6 7">Nucleus</location>
    </subcellularLocation>
</comment>
<organism evidence="8 9">
    <name type="scientific">Schistosoma margrebowiei</name>
    <dbReference type="NCBI Taxonomy" id="48269"/>
    <lineage>
        <taxon>Eukaryota</taxon>
        <taxon>Metazoa</taxon>
        <taxon>Spiralia</taxon>
        <taxon>Lophotrochozoa</taxon>
        <taxon>Platyhelminthes</taxon>
        <taxon>Trematoda</taxon>
        <taxon>Digenea</taxon>
        <taxon>Strigeidida</taxon>
        <taxon>Schistosomatoidea</taxon>
        <taxon>Schistosomatidae</taxon>
        <taxon>Schistosoma</taxon>
    </lineage>
</organism>
<dbReference type="Proteomes" id="UP000277204">
    <property type="component" value="Unassembled WGS sequence"/>
</dbReference>
<gene>
    <name evidence="8" type="ORF">SMRZ_LOCUS2488</name>
</gene>